<reference evidence="2" key="1">
    <citation type="journal article" date="2017" name="Nature">
        <title>The sunflower genome provides insights into oil metabolism, flowering and Asterid evolution.</title>
        <authorList>
            <person name="Badouin H."/>
            <person name="Gouzy J."/>
            <person name="Grassa C.J."/>
            <person name="Murat F."/>
            <person name="Staton S.E."/>
            <person name="Cottret L."/>
            <person name="Lelandais-Briere C."/>
            <person name="Owens G.L."/>
            <person name="Carrere S."/>
            <person name="Mayjonade B."/>
            <person name="Legrand L."/>
            <person name="Gill N."/>
            <person name="Kane N.C."/>
            <person name="Bowers J.E."/>
            <person name="Hubner S."/>
            <person name="Bellec A."/>
            <person name="Berard A."/>
            <person name="Berges H."/>
            <person name="Blanchet N."/>
            <person name="Boniface M.C."/>
            <person name="Brunel D."/>
            <person name="Catrice O."/>
            <person name="Chaidir N."/>
            <person name="Claudel C."/>
            <person name="Donnadieu C."/>
            <person name="Faraut T."/>
            <person name="Fievet G."/>
            <person name="Helmstetter N."/>
            <person name="King M."/>
            <person name="Knapp S.J."/>
            <person name="Lai Z."/>
            <person name="Le Paslier M.C."/>
            <person name="Lippi Y."/>
            <person name="Lorenzon L."/>
            <person name="Mandel J.R."/>
            <person name="Marage G."/>
            <person name="Marchand G."/>
            <person name="Marquand E."/>
            <person name="Bret-Mestries E."/>
            <person name="Morien E."/>
            <person name="Nambeesan S."/>
            <person name="Nguyen T."/>
            <person name="Pegot-Espagnet P."/>
            <person name="Pouilly N."/>
            <person name="Raftis F."/>
            <person name="Sallet E."/>
            <person name="Schiex T."/>
            <person name="Thomas J."/>
            <person name="Vandecasteele C."/>
            <person name="Vares D."/>
            <person name="Vear F."/>
            <person name="Vautrin S."/>
            <person name="Crespi M."/>
            <person name="Mangin B."/>
            <person name="Burke J.M."/>
            <person name="Salse J."/>
            <person name="Munos S."/>
            <person name="Vincourt P."/>
            <person name="Rieseberg L.H."/>
            <person name="Langlade N.B."/>
        </authorList>
    </citation>
    <scope>NUCLEOTIDE SEQUENCE</scope>
    <source>
        <tissue evidence="2">Leaves</tissue>
    </source>
</reference>
<sequence>MRSNKHQNNIMKCVKENQIWSLLLVRAIYATLATFMSVSVHLPRDNFHLFSSKSRDDKNTQVRRVYPRPNTNVTGIPNTRWLWGQVWD</sequence>
<dbReference type="Proteomes" id="UP000215914">
    <property type="component" value="Unassembled WGS sequence"/>
</dbReference>
<feature type="transmembrane region" description="Helical" evidence="1">
    <location>
        <begin position="20"/>
        <end position="42"/>
    </location>
</feature>
<keyword evidence="1" id="KW-0472">Membrane</keyword>
<dbReference type="Gramene" id="mRNA:HanXRQr2_Chr09g0368851">
    <property type="protein sequence ID" value="CDS:HanXRQr2_Chr09g0368851.1"/>
    <property type="gene ID" value="HanXRQr2_Chr09g0368851"/>
</dbReference>
<evidence type="ECO:0000256" key="1">
    <source>
        <dbReference type="SAM" id="Phobius"/>
    </source>
</evidence>
<accession>A0A9K3I361</accession>
<dbReference type="EMBL" id="MNCJ02000324">
    <property type="protein sequence ID" value="KAF5789242.1"/>
    <property type="molecule type" value="Genomic_DNA"/>
</dbReference>
<evidence type="ECO:0000313" key="3">
    <source>
        <dbReference type="Proteomes" id="UP000215914"/>
    </source>
</evidence>
<keyword evidence="3" id="KW-1185">Reference proteome</keyword>
<keyword evidence="1" id="KW-0812">Transmembrane</keyword>
<dbReference type="AlphaFoldDB" id="A0A9K3I361"/>
<comment type="caution">
    <text evidence="2">The sequence shown here is derived from an EMBL/GenBank/DDBJ whole genome shotgun (WGS) entry which is preliminary data.</text>
</comment>
<name>A0A9K3I361_HELAN</name>
<keyword evidence="1" id="KW-1133">Transmembrane helix</keyword>
<organism evidence="2 3">
    <name type="scientific">Helianthus annuus</name>
    <name type="common">Common sunflower</name>
    <dbReference type="NCBI Taxonomy" id="4232"/>
    <lineage>
        <taxon>Eukaryota</taxon>
        <taxon>Viridiplantae</taxon>
        <taxon>Streptophyta</taxon>
        <taxon>Embryophyta</taxon>
        <taxon>Tracheophyta</taxon>
        <taxon>Spermatophyta</taxon>
        <taxon>Magnoliopsida</taxon>
        <taxon>eudicotyledons</taxon>
        <taxon>Gunneridae</taxon>
        <taxon>Pentapetalae</taxon>
        <taxon>asterids</taxon>
        <taxon>campanulids</taxon>
        <taxon>Asterales</taxon>
        <taxon>Asteraceae</taxon>
        <taxon>Asteroideae</taxon>
        <taxon>Heliantheae alliance</taxon>
        <taxon>Heliantheae</taxon>
        <taxon>Helianthus</taxon>
    </lineage>
</organism>
<gene>
    <name evidence="2" type="ORF">HanXRQr2_Chr09g0368851</name>
</gene>
<protein>
    <submittedName>
        <fullName evidence="2">Uncharacterized protein</fullName>
    </submittedName>
</protein>
<evidence type="ECO:0000313" key="2">
    <source>
        <dbReference type="EMBL" id="KAF5789242.1"/>
    </source>
</evidence>
<reference evidence="2" key="2">
    <citation type="submission" date="2020-06" db="EMBL/GenBank/DDBJ databases">
        <title>Helianthus annuus Genome sequencing and assembly Release 2.</title>
        <authorList>
            <person name="Gouzy J."/>
            <person name="Langlade N."/>
            <person name="Munos S."/>
        </authorList>
    </citation>
    <scope>NUCLEOTIDE SEQUENCE</scope>
    <source>
        <tissue evidence="2">Leaves</tissue>
    </source>
</reference>
<proteinExistence type="predicted"/>